<dbReference type="EMBL" id="CP036276">
    <property type="protein sequence ID" value="QDU44602.1"/>
    <property type="molecule type" value="Genomic_DNA"/>
</dbReference>
<organism evidence="1 2">
    <name type="scientific">Symmachiella dynata</name>
    <dbReference type="NCBI Taxonomy" id="2527995"/>
    <lineage>
        <taxon>Bacteria</taxon>
        <taxon>Pseudomonadati</taxon>
        <taxon>Planctomycetota</taxon>
        <taxon>Planctomycetia</taxon>
        <taxon>Planctomycetales</taxon>
        <taxon>Planctomycetaceae</taxon>
        <taxon>Symmachiella</taxon>
    </lineage>
</organism>
<keyword evidence="2" id="KW-1185">Reference proteome</keyword>
<dbReference type="KEGG" id="sdyn:Mal52_30880"/>
<reference evidence="1 2" key="1">
    <citation type="submission" date="2019-02" db="EMBL/GenBank/DDBJ databases">
        <title>Deep-cultivation of Planctomycetes and their phenomic and genomic characterization uncovers novel biology.</title>
        <authorList>
            <person name="Wiegand S."/>
            <person name="Jogler M."/>
            <person name="Boedeker C."/>
            <person name="Pinto D."/>
            <person name="Vollmers J."/>
            <person name="Rivas-Marin E."/>
            <person name="Kohn T."/>
            <person name="Peeters S.H."/>
            <person name="Heuer A."/>
            <person name="Rast P."/>
            <person name="Oberbeckmann S."/>
            <person name="Bunk B."/>
            <person name="Jeske O."/>
            <person name="Meyerdierks A."/>
            <person name="Storesund J.E."/>
            <person name="Kallscheuer N."/>
            <person name="Luecker S."/>
            <person name="Lage O.M."/>
            <person name="Pohl T."/>
            <person name="Merkel B.J."/>
            <person name="Hornburger P."/>
            <person name="Mueller R.-W."/>
            <person name="Bruemmer F."/>
            <person name="Labrenz M."/>
            <person name="Spormann A.M."/>
            <person name="Op den Camp H."/>
            <person name="Overmann J."/>
            <person name="Amann R."/>
            <person name="Jetten M.S.M."/>
            <person name="Mascher T."/>
            <person name="Medema M.H."/>
            <person name="Devos D.P."/>
            <person name="Kaster A.-K."/>
            <person name="Ovreas L."/>
            <person name="Rohde M."/>
            <person name="Galperin M.Y."/>
            <person name="Jogler C."/>
        </authorList>
    </citation>
    <scope>NUCLEOTIDE SEQUENCE [LARGE SCALE GENOMIC DNA]</scope>
    <source>
        <strain evidence="1 2">Mal52</strain>
    </source>
</reference>
<dbReference type="AlphaFoldDB" id="A0A517ZQ41"/>
<proteinExistence type="predicted"/>
<gene>
    <name evidence="1" type="ORF">Mal52_30880</name>
</gene>
<evidence type="ECO:0000313" key="1">
    <source>
        <dbReference type="EMBL" id="QDU44602.1"/>
    </source>
</evidence>
<accession>A0A517ZQ41</accession>
<name>A0A517ZQ41_9PLAN</name>
<evidence type="ECO:0000313" key="2">
    <source>
        <dbReference type="Proteomes" id="UP000319383"/>
    </source>
</evidence>
<protein>
    <submittedName>
        <fullName evidence="1">Uncharacterized protein</fullName>
    </submittedName>
</protein>
<dbReference type="Proteomes" id="UP000319383">
    <property type="component" value="Chromosome"/>
</dbReference>
<sequence>MQVTRRIHFRERLGIGAIISPNSPRKELRKSLSYCGCKISQIPPRAKPSSYRGKQVIQIPFELERTA</sequence>